<gene>
    <name evidence="2" type="ORF">FQP90_19605</name>
</gene>
<organism evidence="2 3">
    <name type="scientific">Paenarthrobacter nitroguajacolicus</name>
    <name type="common">Arthrobacter nitroguajacolicus</name>
    <dbReference type="NCBI Taxonomy" id="211146"/>
    <lineage>
        <taxon>Bacteria</taxon>
        <taxon>Bacillati</taxon>
        <taxon>Actinomycetota</taxon>
        <taxon>Actinomycetes</taxon>
        <taxon>Micrococcales</taxon>
        <taxon>Micrococcaceae</taxon>
        <taxon>Paenarthrobacter</taxon>
    </lineage>
</organism>
<protein>
    <submittedName>
        <fullName evidence="2">Uncharacterized protein</fullName>
    </submittedName>
</protein>
<dbReference type="OrthoDB" id="4950956at2"/>
<feature type="chain" id="PRO_5039255417" evidence="1">
    <location>
        <begin position="31"/>
        <end position="176"/>
    </location>
</feature>
<evidence type="ECO:0000313" key="2">
    <source>
        <dbReference type="EMBL" id="TVU59303.1"/>
    </source>
</evidence>
<dbReference type="AlphaFoldDB" id="A0A558GR47"/>
<accession>A0A558GR47</accession>
<name>A0A558GR47_PAENT</name>
<evidence type="ECO:0000256" key="1">
    <source>
        <dbReference type="SAM" id="SignalP"/>
    </source>
</evidence>
<evidence type="ECO:0000313" key="3">
    <source>
        <dbReference type="Proteomes" id="UP000316500"/>
    </source>
</evidence>
<feature type="signal peptide" evidence="1">
    <location>
        <begin position="1"/>
        <end position="30"/>
    </location>
</feature>
<dbReference type="Proteomes" id="UP000316500">
    <property type="component" value="Unassembled WGS sequence"/>
</dbReference>
<dbReference type="RefSeq" id="WP_144652741.1">
    <property type="nucleotide sequence ID" value="NZ_VNFK01000019.1"/>
</dbReference>
<comment type="caution">
    <text evidence="2">The sequence shown here is derived from an EMBL/GenBank/DDBJ whole genome shotgun (WGS) entry which is preliminary data.</text>
</comment>
<reference evidence="2 3" key="1">
    <citation type="submission" date="2019-07" db="EMBL/GenBank/DDBJ databases">
        <title>Diversity of Bacteria from Kongsfjorden, Arctic.</title>
        <authorList>
            <person name="Yu Y."/>
        </authorList>
    </citation>
    <scope>NUCLEOTIDE SEQUENCE [LARGE SCALE GENOMIC DNA]</scope>
    <source>
        <strain evidence="2 3">SM1928</strain>
    </source>
</reference>
<dbReference type="EMBL" id="VNFK01000019">
    <property type="protein sequence ID" value="TVU59303.1"/>
    <property type="molecule type" value="Genomic_DNA"/>
</dbReference>
<proteinExistence type="predicted"/>
<keyword evidence="1" id="KW-0732">Signal</keyword>
<sequence>MKKAPKRVLASLGALLLPLVLLFTASSPHSVTEAAWQRDEVVRGSFGTITIPPATLNGPCEYHPVFLGVGAYVRVFWKPPAGYPNLTDTVMDVHLVTAGSTVTTLQGYPGPSNTTGSPAGYTTDIPATLLGGLLGFNTQFNIDIFTSANGWRSTPVSVRANAGILAGIGGSCTNVA</sequence>